<accession>A0A409YYP2</accession>
<name>A0A409YYP2_9AGAR</name>
<dbReference type="Proteomes" id="UP000284842">
    <property type="component" value="Unassembled WGS sequence"/>
</dbReference>
<evidence type="ECO:0000313" key="2">
    <source>
        <dbReference type="Proteomes" id="UP000284842"/>
    </source>
</evidence>
<organism evidence="1 2">
    <name type="scientific">Panaeolus cyanescens</name>
    <dbReference type="NCBI Taxonomy" id="181874"/>
    <lineage>
        <taxon>Eukaryota</taxon>
        <taxon>Fungi</taxon>
        <taxon>Dikarya</taxon>
        <taxon>Basidiomycota</taxon>
        <taxon>Agaricomycotina</taxon>
        <taxon>Agaricomycetes</taxon>
        <taxon>Agaricomycetidae</taxon>
        <taxon>Agaricales</taxon>
        <taxon>Agaricineae</taxon>
        <taxon>Galeropsidaceae</taxon>
        <taxon>Panaeolus</taxon>
    </lineage>
</organism>
<gene>
    <name evidence="1" type="ORF">CVT24_012452</name>
</gene>
<protein>
    <submittedName>
        <fullName evidence="1">Uncharacterized protein</fullName>
    </submittedName>
</protein>
<sequence length="157" mass="18254">MSTPPDANTEAVAEAEYAAYRDAVPLDSERMTVHPPRVWTKALNKRGSPYYVAGVRLSPIVWWDILDVERESNSAITEEIMIKYSLKDRESPPIMSLFFHYNRDITVWFMENDCPTPLIMEFLRTKDALISEFCTVLGCDETQRQTICDNFKWHKEV</sequence>
<keyword evidence="2" id="KW-1185">Reference proteome</keyword>
<dbReference type="InParanoid" id="A0A409YYP2"/>
<dbReference type="EMBL" id="NHTK01000122">
    <property type="protein sequence ID" value="PPR08152.1"/>
    <property type="molecule type" value="Genomic_DNA"/>
</dbReference>
<dbReference type="AlphaFoldDB" id="A0A409YYP2"/>
<proteinExistence type="predicted"/>
<evidence type="ECO:0000313" key="1">
    <source>
        <dbReference type="EMBL" id="PPR08152.1"/>
    </source>
</evidence>
<reference evidence="1 2" key="1">
    <citation type="journal article" date="2018" name="Evol. Lett.">
        <title>Horizontal gene cluster transfer increased hallucinogenic mushroom diversity.</title>
        <authorList>
            <person name="Reynolds H.T."/>
            <person name="Vijayakumar V."/>
            <person name="Gluck-Thaler E."/>
            <person name="Korotkin H.B."/>
            <person name="Matheny P.B."/>
            <person name="Slot J.C."/>
        </authorList>
    </citation>
    <scope>NUCLEOTIDE SEQUENCE [LARGE SCALE GENOMIC DNA]</scope>
    <source>
        <strain evidence="1 2">2629</strain>
    </source>
</reference>
<comment type="caution">
    <text evidence="1">The sequence shown here is derived from an EMBL/GenBank/DDBJ whole genome shotgun (WGS) entry which is preliminary data.</text>
</comment>